<dbReference type="PROSITE" id="PS50104">
    <property type="entry name" value="TIR"/>
    <property type="match status" value="1"/>
</dbReference>
<feature type="transmembrane region" description="Helical" evidence="4">
    <location>
        <begin position="215"/>
        <end position="236"/>
    </location>
</feature>
<evidence type="ECO:0000256" key="2">
    <source>
        <dbReference type="ARBA" id="ARBA00023043"/>
    </source>
</evidence>
<dbReference type="InterPro" id="IPR050663">
    <property type="entry name" value="Ankyrin-SOCS_Box"/>
</dbReference>
<dbReference type="VEuPathDB" id="FungiDB:H257_01017"/>
<feature type="repeat" description="ANK" evidence="3">
    <location>
        <begin position="406"/>
        <end position="438"/>
    </location>
</feature>
<feature type="transmembrane region" description="Helical" evidence="4">
    <location>
        <begin position="1471"/>
        <end position="1496"/>
    </location>
</feature>
<feature type="domain" description="TIR" evidence="5">
    <location>
        <begin position="705"/>
        <end position="819"/>
    </location>
</feature>
<dbReference type="PANTHER" id="PTHR24193:SF121">
    <property type="entry name" value="ADA2A-CONTAINING COMPLEX COMPONENT 3, ISOFORM D"/>
    <property type="match status" value="1"/>
</dbReference>
<dbReference type="SMART" id="SM00255">
    <property type="entry name" value="TIR"/>
    <property type="match status" value="1"/>
</dbReference>
<keyword evidence="7" id="KW-1185">Reference proteome</keyword>
<dbReference type="InterPro" id="IPR036770">
    <property type="entry name" value="Ankyrin_rpt-contain_sf"/>
</dbReference>
<evidence type="ECO:0000256" key="3">
    <source>
        <dbReference type="PROSITE-ProRule" id="PRU00023"/>
    </source>
</evidence>
<comment type="caution">
    <text evidence="6">The sequence shown here is derived from an EMBL/GenBank/DDBJ whole genome shotgun (WGS) entry which is preliminary data.</text>
</comment>
<dbReference type="PROSITE" id="PS50297">
    <property type="entry name" value="ANK_REP_REGION"/>
    <property type="match status" value="3"/>
</dbReference>
<evidence type="ECO:0000256" key="1">
    <source>
        <dbReference type="ARBA" id="ARBA00022737"/>
    </source>
</evidence>
<dbReference type="Pfam" id="PF12796">
    <property type="entry name" value="Ank_2"/>
    <property type="match status" value="1"/>
</dbReference>
<dbReference type="SMART" id="SM00248">
    <property type="entry name" value="ANK"/>
    <property type="match status" value="6"/>
</dbReference>
<dbReference type="GO" id="GO:0045944">
    <property type="term" value="P:positive regulation of transcription by RNA polymerase II"/>
    <property type="evidence" value="ECO:0007669"/>
    <property type="project" value="TreeGrafter"/>
</dbReference>
<evidence type="ECO:0000313" key="6">
    <source>
        <dbReference type="EMBL" id="RQM29067.1"/>
    </source>
</evidence>
<dbReference type="EMBL" id="MZMZ02001545">
    <property type="protein sequence ID" value="RQM29067.1"/>
    <property type="molecule type" value="Genomic_DNA"/>
</dbReference>
<dbReference type="Proteomes" id="UP000284702">
    <property type="component" value="Unassembled WGS sequence"/>
</dbReference>
<reference evidence="6" key="1">
    <citation type="submission" date="2018-07" db="EMBL/GenBank/DDBJ databases">
        <title>Annotation of Aphanomyces astaci genome assembly.</title>
        <authorList>
            <person name="Studholme D.J."/>
        </authorList>
    </citation>
    <scope>NUCLEOTIDE SEQUENCE [LARGE SCALE GENOMIC DNA]</scope>
    <source>
        <strain evidence="6">Pc</strain>
    </source>
</reference>
<sequence length="1510" mass="166515">MYPPMHVDDSDLPPPPPLATHINLIQAPTTCHAAFVLAHSPRTSTQRFTPTTYQRASSLQTDDDVRFDRYIDGAKNPDEASPLDLAVKWSVRTMRQVSLFSYYGNTFVSARMISWTVQITLIHAALLASLFAFTPELFAFSYRDPSGTGTGRCDDIVDGIETTVYAAVANVIVCLPTSHAAMYDHSVHSIASCCFRFQLYTTQRKKSYFHTICELLVMMEIVFLGCKLVLDVYLLIVRHFYRDCLNQLPTSLKAKVFVLLALDVYVYVACWYQITLFNRMRDVALGQRNMLPTNHLFEFSDPDWWKLWQISPYSQNRLFGRHVATSVRNPLHVAVIKGRTNVVEKLLAAGFDANALDKIQTPSLMDLSQWYQTIFNVLVFLRSTNFSEASGASAHRYGPSAFWCQTLLTPLHVAMMHNESAIVGLLLAAHADPNQVAASNQRKCLVPPLFHADCAVCLRLLMDAGANLLHIPGNGFFMTAYEVVVRSGNFNLADAMVEWGADIALTPMHAAAADGDWKTVATFLEAGIDPNILGENSTGRFHRTPLHWAAMRGQARVVEVLVTAPECNVNAVDLLGMTPLSWACVFNHDVVVELLLRANADVDTRGRGVVLLVAGFESHAQRPREAVLRLLRAYGGNIHARHDITVRLHHGESALHVALKRGHVEMAKLLVQMGLDVTAVDAKGVRAIDCATSSEMQYAVKKAAGQRDVMISYCHSHRSFALKVRQSLEDHHITTWIDQLDPTGIGGGSEWREEIARGIQSASVVLAVLSEDYPQSQWCMKELAFAKLHNVPVVGITCGNVVVGDELEVYLWTRQAVDFRPSILSTAKAGNHVTFEFDNNQYHVHIRQLLDGLRDEIEERRVVSAALKHQALELHVQHSHDGSRRSGSSSVVSVAASDAYVFLCHGDCHVSFAKALQNQLQAVGIRCKLDQPKPNRQMLAKDHVLDPNCIAVLLVLSDVSTKRRSETLRDQLAFAENRAKPIVPILLSSQVLDMALLYSLSRSSVHHFNASIGMQQSVDNLVPDLRALQRRATHVVSPSGPFQRQTSQAESIQLHPLRESRISGRADGGGLPTYMSPAHRTVRVQPKSTYYQERVVRGVEWNVGPVAAAALSSNKTINSSGRTNFIKQIIFTFVLVCVVTYVLGEHIAAIGLPTAAAAAPFQSAATSTSAVYVSMVSIPIMERVLPLKHLAEELLHRGYRVSIAMPEVGLPVHDPIDSSVDAYADLPQLGERRAWPRVVDRYTFAGMDVAASLGIPFVINNPFLLLDIDDPPAYVPAPLSHHPSMEVMTVFQRCMNGYFRLRFRLLNLDLISSSVNPRTSSHANTVVVTNTVFGLEYPRPLTPLHRMHKAWSTADDGAPWHALESWEVYFSPLVAHTAVLQRAAFFVTAGGFHHVQEALCVGRPVLGIPFSAEQVPTFAKAATRLGGLLTSAGGVSEAANVVLAVADRGASALIPAHHTQPVVKTFLLDVYAVYGAVLCGVAVILRTLLSALFSVFQRKSMPDVPKLSTE</sequence>
<dbReference type="InterPro" id="IPR000157">
    <property type="entry name" value="TIR_dom"/>
</dbReference>
<gene>
    <name evidence="6" type="ORF">B5M09_008623</name>
</gene>
<feature type="transmembrane region" description="Helical" evidence="4">
    <location>
        <begin position="256"/>
        <end position="274"/>
    </location>
</feature>
<keyword evidence="4" id="KW-1133">Transmembrane helix</keyword>
<dbReference type="InterPro" id="IPR035897">
    <property type="entry name" value="Toll_tir_struct_dom_sf"/>
</dbReference>
<dbReference type="SUPFAM" id="SSF48403">
    <property type="entry name" value="Ankyrin repeat"/>
    <property type="match status" value="1"/>
</dbReference>
<feature type="transmembrane region" description="Helical" evidence="4">
    <location>
        <begin position="112"/>
        <end position="133"/>
    </location>
</feature>
<evidence type="ECO:0000313" key="7">
    <source>
        <dbReference type="Proteomes" id="UP000284702"/>
    </source>
</evidence>
<feature type="repeat" description="ANK" evidence="3">
    <location>
        <begin position="503"/>
        <end position="535"/>
    </location>
</feature>
<dbReference type="GO" id="GO:0005634">
    <property type="term" value="C:nucleus"/>
    <property type="evidence" value="ECO:0007669"/>
    <property type="project" value="TreeGrafter"/>
</dbReference>
<name>A0A425DIJ6_APHAT</name>
<dbReference type="GO" id="GO:0007165">
    <property type="term" value="P:signal transduction"/>
    <property type="evidence" value="ECO:0007669"/>
    <property type="project" value="InterPro"/>
</dbReference>
<accession>A0A425DIJ6</accession>
<evidence type="ECO:0000256" key="4">
    <source>
        <dbReference type="SAM" id="Phobius"/>
    </source>
</evidence>
<dbReference type="VEuPathDB" id="FungiDB:H257_01016"/>
<dbReference type="GO" id="GO:0000976">
    <property type="term" value="F:transcription cis-regulatory region binding"/>
    <property type="evidence" value="ECO:0007669"/>
    <property type="project" value="TreeGrafter"/>
</dbReference>
<dbReference type="InterPro" id="IPR002110">
    <property type="entry name" value="Ankyrin_rpt"/>
</dbReference>
<feature type="repeat" description="ANK" evidence="3">
    <location>
        <begin position="650"/>
        <end position="682"/>
    </location>
</feature>
<dbReference type="Gene3D" id="3.40.50.2000">
    <property type="entry name" value="Glycogen Phosphorylase B"/>
    <property type="match status" value="1"/>
</dbReference>
<keyword evidence="4" id="KW-0472">Membrane</keyword>
<dbReference type="Pfam" id="PF13676">
    <property type="entry name" value="TIR_2"/>
    <property type="match status" value="1"/>
</dbReference>
<dbReference type="SUPFAM" id="SSF52200">
    <property type="entry name" value="Toll/Interleukin receptor TIR domain"/>
    <property type="match status" value="1"/>
</dbReference>
<proteinExistence type="predicted"/>
<dbReference type="PANTHER" id="PTHR24193">
    <property type="entry name" value="ANKYRIN REPEAT PROTEIN"/>
    <property type="match status" value="1"/>
</dbReference>
<dbReference type="SUPFAM" id="SSF53756">
    <property type="entry name" value="UDP-Glycosyltransferase/glycogen phosphorylase"/>
    <property type="match status" value="1"/>
</dbReference>
<keyword evidence="1" id="KW-0677">Repeat</keyword>
<keyword evidence="2 3" id="KW-0040">ANK repeat</keyword>
<dbReference type="Pfam" id="PF00023">
    <property type="entry name" value="Ank"/>
    <property type="match status" value="3"/>
</dbReference>
<dbReference type="Gene3D" id="1.25.40.20">
    <property type="entry name" value="Ankyrin repeat-containing domain"/>
    <property type="match status" value="3"/>
</dbReference>
<feature type="repeat" description="ANK" evidence="3">
    <location>
        <begin position="575"/>
        <end position="607"/>
    </location>
</feature>
<dbReference type="Gene3D" id="3.40.50.10140">
    <property type="entry name" value="Toll/interleukin-1 receptor homology (TIR) domain"/>
    <property type="match status" value="1"/>
</dbReference>
<protein>
    <recommendedName>
        <fullName evidence="5">TIR domain-containing protein</fullName>
    </recommendedName>
</protein>
<keyword evidence="4" id="KW-0812">Transmembrane</keyword>
<evidence type="ECO:0000259" key="5">
    <source>
        <dbReference type="PROSITE" id="PS50104"/>
    </source>
</evidence>
<dbReference type="PROSITE" id="PS50088">
    <property type="entry name" value="ANK_REPEAT"/>
    <property type="match status" value="5"/>
</dbReference>
<feature type="repeat" description="ANK" evidence="3">
    <location>
        <begin position="326"/>
        <end position="358"/>
    </location>
</feature>
<organism evidence="6 7">
    <name type="scientific">Aphanomyces astaci</name>
    <name type="common">Crayfish plague agent</name>
    <dbReference type="NCBI Taxonomy" id="112090"/>
    <lineage>
        <taxon>Eukaryota</taxon>
        <taxon>Sar</taxon>
        <taxon>Stramenopiles</taxon>
        <taxon>Oomycota</taxon>
        <taxon>Saprolegniomycetes</taxon>
        <taxon>Saprolegniales</taxon>
        <taxon>Verrucalvaceae</taxon>
        <taxon>Aphanomyces</taxon>
    </lineage>
</organism>